<proteinExistence type="predicted"/>
<feature type="transmembrane region" description="Helical" evidence="1">
    <location>
        <begin position="6"/>
        <end position="25"/>
    </location>
</feature>
<gene>
    <name evidence="3" type="ORF">CVU83_02760</name>
</gene>
<dbReference type="Proteomes" id="UP000233325">
    <property type="component" value="Unassembled WGS sequence"/>
</dbReference>
<dbReference type="PANTHER" id="PTHR30336">
    <property type="entry name" value="INNER MEMBRANE PROTEIN, PROBABLE PERMEASE"/>
    <property type="match status" value="1"/>
</dbReference>
<dbReference type="GO" id="GO:0005886">
    <property type="term" value="C:plasma membrane"/>
    <property type="evidence" value="ECO:0007669"/>
    <property type="project" value="TreeGrafter"/>
</dbReference>
<dbReference type="InterPro" id="IPR003848">
    <property type="entry name" value="DUF218"/>
</dbReference>
<feature type="domain" description="DUF218" evidence="2">
    <location>
        <begin position="50"/>
        <end position="164"/>
    </location>
</feature>
<comment type="caution">
    <text evidence="3">The sequence shown here is derived from an EMBL/GenBank/DDBJ whole genome shotgun (WGS) entry which is preliminary data.</text>
</comment>
<keyword evidence="1" id="KW-0472">Membrane</keyword>
<accession>A0A2N2DYX5</accession>
<keyword evidence="1" id="KW-0812">Transmembrane</keyword>
<dbReference type="InterPro" id="IPR051599">
    <property type="entry name" value="Cell_Envelope_Assoc"/>
</dbReference>
<dbReference type="CDD" id="cd06259">
    <property type="entry name" value="YdcF-like"/>
    <property type="match status" value="1"/>
</dbReference>
<evidence type="ECO:0000313" key="4">
    <source>
        <dbReference type="Proteomes" id="UP000233325"/>
    </source>
</evidence>
<evidence type="ECO:0000259" key="2">
    <source>
        <dbReference type="Pfam" id="PF02698"/>
    </source>
</evidence>
<dbReference type="Pfam" id="PF02698">
    <property type="entry name" value="DUF218"/>
    <property type="match status" value="1"/>
</dbReference>
<reference evidence="3 4" key="1">
    <citation type="journal article" date="2017" name="ISME J.">
        <title>Potential for microbial H2 and metal transformations associated with novel bacteria and archaea in deep terrestrial subsurface sediments.</title>
        <authorList>
            <person name="Hernsdorf A.W."/>
            <person name="Amano Y."/>
            <person name="Miyakawa K."/>
            <person name="Ise K."/>
            <person name="Suzuki Y."/>
            <person name="Anantharaman K."/>
            <person name="Probst A."/>
            <person name="Burstein D."/>
            <person name="Thomas B.C."/>
            <person name="Banfield J.F."/>
        </authorList>
    </citation>
    <scope>NUCLEOTIDE SEQUENCE [LARGE SCALE GENOMIC DNA]</scope>
    <source>
        <strain evidence="3">HGW-Falkowbacteria-2</strain>
    </source>
</reference>
<dbReference type="PANTHER" id="PTHR30336:SF6">
    <property type="entry name" value="INTEGRAL MEMBRANE PROTEIN"/>
    <property type="match status" value="1"/>
</dbReference>
<organism evidence="3 4">
    <name type="scientific">Candidatus Falkowbacteria bacterium HGW-Falkowbacteria-2</name>
    <dbReference type="NCBI Taxonomy" id="2013769"/>
    <lineage>
        <taxon>Bacteria</taxon>
        <taxon>Candidatus Falkowiibacteriota</taxon>
    </lineage>
</organism>
<name>A0A2N2DYX5_9BACT</name>
<protein>
    <recommendedName>
        <fullName evidence="2">DUF218 domain-containing protein</fullName>
    </recommendedName>
</protein>
<sequence>MIGKYVHWRWLLYILFFGFWSIWLVQQRVENYSRYIVDDCISDIRGSRPAALVLGASVKDVVSPVYADRLDTASELYQKGLVEKIIVSGDHGRTYYDEVNAGKDYMLAKNIPAEDIFLDHAGFDTYDSVYRAKEIFGADNILIVTQDFHLPRALFIANRLDMTAWGCRADKRYYLNSGQMERREYLASIKAWIDVNIKSKPRFLGERIDISGDGRVTWDE</sequence>
<dbReference type="EMBL" id="PHAH01000037">
    <property type="protein sequence ID" value="PKM87657.1"/>
    <property type="molecule type" value="Genomic_DNA"/>
</dbReference>
<evidence type="ECO:0000256" key="1">
    <source>
        <dbReference type="SAM" id="Phobius"/>
    </source>
</evidence>
<evidence type="ECO:0000313" key="3">
    <source>
        <dbReference type="EMBL" id="PKM87657.1"/>
    </source>
</evidence>
<keyword evidence="1" id="KW-1133">Transmembrane helix</keyword>
<dbReference type="AlphaFoldDB" id="A0A2N2DYX5"/>